<dbReference type="PANTHER" id="PTHR11145">
    <property type="entry name" value="BTB/POZ DOMAIN-CONTAINING ADAPTER FOR CUL3-MEDIATED RHOA DEGRADATION PROTEIN FAMILY MEMBER"/>
    <property type="match status" value="1"/>
</dbReference>
<evidence type="ECO:0000313" key="3">
    <source>
        <dbReference type="EMBL" id="KAF7724290.1"/>
    </source>
</evidence>
<dbReference type="Pfam" id="PF02214">
    <property type="entry name" value="BTB_2"/>
    <property type="match status" value="1"/>
</dbReference>
<dbReference type="InterPro" id="IPR011333">
    <property type="entry name" value="SKP1/BTB/POZ_sf"/>
</dbReference>
<keyword evidence="4" id="KW-1185">Reference proteome</keyword>
<feature type="region of interest" description="Disordered" evidence="1">
    <location>
        <begin position="11"/>
        <end position="59"/>
    </location>
</feature>
<dbReference type="SUPFAM" id="SSF54695">
    <property type="entry name" value="POZ domain"/>
    <property type="match status" value="1"/>
</dbReference>
<sequence length="364" mass="42186">MTASFFDTLVSASDDAKPQASQDSTTSSASLVFESAATDSPCSPKQQQQHNKNNKIGERPKLPVYEDYLPDWQALKKTYASQKDVLHQQMISQLQKLRDLEERFDKMSGDFHSKVENAYLRLSDELTEWQTSLDVEKSKYEKEKELMREVRKIQDEKVKLNVGGQLFETSLTTLRRDPNSMLAAMFNGHRTTKPDADGSYFIDRDSTYFRLVLNYLRDMRIPPNVRNNPKIMDELIQEARFYKISGLLKLRWLDLPKVTQDQLWKLYPIQKEQQAVTMLLQNKDLSGLDFSNYRIDPRSRFDGSNLENAHFEHAWFVFDFDHKVDFINTYMMGARFPAAGTPQRAPGVQFKLEGAITNDPLIEN</sequence>
<dbReference type="SMART" id="SM00225">
    <property type="entry name" value="BTB"/>
    <property type="match status" value="1"/>
</dbReference>
<accession>A0A8H7BU51</accession>
<proteinExistence type="predicted"/>
<dbReference type="Proteomes" id="UP000605846">
    <property type="component" value="Unassembled WGS sequence"/>
</dbReference>
<reference evidence="3" key="1">
    <citation type="submission" date="2020-01" db="EMBL/GenBank/DDBJ databases">
        <title>Genome Sequencing of Three Apophysomyces-Like Fungal Strains Confirms a Novel Fungal Genus in the Mucoromycota with divergent Burkholderia-like Endosymbiotic Bacteria.</title>
        <authorList>
            <person name="Stajich J.E."/>
            <person name="Macias A.M."/>
            <person name="Carter-House D."/>
            <person name="Lovett B."/>
            <person name="Kasson L.R."/>
            <person name="Berry K."/>
            <person name="Grigoriev I."/>
            <person name="Chang Y."/>
            <person name="Spatafora J."/>
            <person name="Kasson M.T."/>
        </authorList>
    </citation>
    <scope>NUCLEOTIDE SEQUENCE</scope>
    <source>
        <strain evidence="3">NRRL A-21654</strain>
    </source>
</reference>
<gene>
    <name evidence="3" type="primary">KCTD7</name>
    <name evidence="3" type="ORF">EC973_001191</name>
</gene>
<organism evidence="3 4">
    <name type="scientific">Apophysomyces ossiformis</name>
    <dbReference type="NCBI Taxonomy" id="679940"/>
    <lineage>
        <taxon>Eukaryota</taxon>
        <taxon>Fungi</taxon>
        <taxon>Fungi incertae sedis</taxon>
        <taxon>Mucoromycota</taxon>
        <taxon>Mucoromycotina</taxon>
        <taxon>Mucoromycetes</taxon>
        <taxon>Mucorales</taxon>
        <taxon>Mucorineae</taxon>
        <taxon>Mucoraceae</taxon>
        <taxon>Apophysomyces</taxon>
    </lineage>
</organism>
<name>A0A8H7BU51_9FUNG</name>
<dbReference type="AlphaFoldDB" id="A0A8H7BU51"/>
<comment type="caution">
    <text evidence="3">The sequence shown here is derived from an EMBL/GenBank/DDBJ whole genome shotgun (WGS) entry which is preliminary data.</text>
</comment>
<dbReference type="EMBL" id="JABAYA010000124">
    <property type="protein sequence ID" value="KAF7724290.1"/>
    <property type="molecule type" value="Genomic_DNA"/>
</dbReference>
<dbReference type="PANTHER" id="PTHR11145:SF8">
    <property type="entry name" value="RE57120P"/>
    <property type="match status" value="1"/>
</dbReference>
<dbReference type="GO" id="GO:0051260">
    <property type="term" value="P:protein homooligomerization"/>
    <property type="evidence" value="ECO:0007669"/>
    <property type="project" value="InterPro"/>
</dbReference>
<dbReference type="InterPro" id="IPR000210">
    <property type="entry name" value="BTB/POZ_dom"/>
</dbReference>
<feature type="compositionally biased region" description="Low complexity" evidence="1">
    <location>
        <begin position="19"/>
        <end position="30"/>
    </location>
</feature>
<evidence type="ECO:0000259" key="2">
    <source>
        <dbReference type="SMART" id="SM00225"/>
    </source>
</evidence>
<evidence type="ECO:0000313" key="4">
    <source>
        <dbReference type="Proteomes" id="UP000605846"/>
    </source>
</evidence>
<dbReference type="InterPro" id="IPR003131">
    <property type="entry name" value="T1-type_BTB"/>
</dbReference>
<dbReference type="InterPro" id="IPR045068">
    <property type="entry name" value="BACURD1-3"/>
</dbReference>
<protein>
    <submittedName>
        <fullName evidence="3">BTB (POZ) domain-containing protein</fullName>
    </submittedName>
</protein>
<dbReference type="OrthoDB" id="2414723at2759"/>
<feature type="domain" description="BTB" evidence="2">
    <location>
        <begin position="156"/>
        <end position="259"/>
    </location>
</feature>
<dbReference type="Gene3D" id="3.30.710.10">
    <property type="entry name" value="Potassium Channel Kv1.1, Chain A"/>
    <property type="match status" value="1"/>
</dbReference>
<evidence type="ECO:0000256" key="1">
    <source>
        <dbReference type="SAM" id="MobiDB-lite"/>
    </source>
</evidence>